<reference evidence="2" key="1">
    <citation type="journal article" date="2019" name="Int. J. Syst. Evol. Microbiol.">
        <title>The Global Catalogue of Microorganisms (GCM) 10K type strain sequencing project: providing services to taxonomists for standard genome sequencing and annotation.</title>
        <authorList>
            <consortium name="The Broad Institute Genomics Platform"/>
            <consortium name="The Broad Institute Genome Sequencing Center for Infectious Disease"/>
            <person name="Wu L."/>
            <person name="Ma J."/>
        </authorList>
    </citation>
    <scope>NUCLEOTIDE SEQUENCE [LARGE SCALE GENOMIC DNA]</scope>
    <source>
        <strain evidence="2">JCM 12165</strain>
    </source>
</reference>
<sequence>MTVKLNQRAYDYARDLIAEGRYVIDDRDAWSEHRPSARQENEFIERHGIGEYARWHLGIDDQEPEDRKGRYKFPYGDFEKVHRCGLLAAESRAGQRKYQDIELAVAHLHGMLEALGRTGPGKRTEAPGRGR</sequence>
<gene>
    <name evidence="1" type="ORF">ACFSCY_23145</name>
</gene>
<comment type="caution">
    <text evidence="1">The sequence shown here is derived from an EMBL/GenBank/DDBJ whole genome shotgun (WGS) entry which is preliminary data.</text>
</comment>
<proteinExistence type="predicted"/>
<dbReference type="EMBL" id="JBHUCP010000018">
    <property type="protein sequence ID" value="MFD1532329.1"/>
    <property type="molecule type" value="Genomic_DNA"/>
</dbReference>
<keyword evidence="2" id="KW-1185">Reference proteome</keyword>
<name>A0ABW4FP05_9PSEU</name>
<accession>A0ABW4FP05</accession>
<evidence type="ECO:0000313" key="2">
    <source>
        <dbReference type="Proteomes" id="UP001597145"/>
    </source>
</evidence>
<evidence type="ECO:0000313" key="1">
    <source>
        <dbReference type="EMBL" id="MFD1532329.1"/>
    </source>
</evidence>
<evidence type="ECO:0008006" key="3">
    <source>
        <dbReference type="Google" id="ProtNLM"/>
    </source>
</evidence>
<dbReference type="RefSeq" id="WP_343986795.1">
    <property type="nucleotide sequence ID" value="NZ_BAAAJG010000027.1"/>
</dbReference>
<organism evidence="1 2">
    <name type="scientific">Pseudonocardia aurantiaca</name>
    <dbReference type="NCBI Taxonomy" id="75290"/>
    <lineage>
        <taxon>Bacteria</taxon>
        <taxon>Bacillati</taxon>
        <taxon>Actinomycetota</taxon>
        <taxon>Actinomycetes</taxon>
        <taxon>Pseudonocardiales</taxon>
        <taxon>Pseudonocardiaceae</taxon>
        <taxon>Pseudonocardia</taxon>
    </lineage>
</organism>
<dbReference type="Proteomes" id="UP001597145">
    <property type="component" value="Unassembled WGS sequence"/>
</dbReference>
<protein>
    <recommendedName>
        <fullName evidence="3">dATP/dGTP diphosphohydrolase N-terminal domain-containing protein</fullName>
    </recommendedName>
</protein>